<keyword evidence="2" id="KW-1185">Reference proteome</keyword>
<accession>A0A4S8MNP0</accession>
<protein>
    <recommendedName>
        <fullName evidence="3">Tc1-like transposase DDE domain-containing protein</fullName>
    </recommendedName>
</protein>
<gene>
    <name evidence="1" type="ORF">K435DRAFT_573727</name>
</gene>
<dbReference type="Gene3D" id="3.30.420.10">
    <property type="entry name" value="Ribonuclease H-like superfamily/Ribonuclease H"/>
    <property type="match status" value="1"/>
</dbReference>
<dbReference type="OrthoDB" id="2266637at2759"/>
<dbReference type="AlphaFoldDB" id="A0A4S8MNP0"/>
<organism evidence="1 2">
    <name type="scientific">Dendrothele bispora (strain CBS 962.96)</name>
    <dbReference type="NCBI Taxonomy" id="1314807"/>
    <lineage>
        <taxon>Eukaryota</taxon>
        <taxon>Fungi</taxon>
        <taxon>Dikarya</taxon>
        <taxon>Basidiomycota</taxon>
        <taxon>Agaricomycotina</taxon>
        <taxon>Agaricomycetes</taxon>
        <taxon>Agaricomycetidae</taxon>
        <taxon>Agaricales</taxon>
        <taxon>Agaricales incertae sedis</taxon>
        <taxon>Dendrothele</taxon>
    </lineage>
</organism>
<sequence>RYSLVAALGIDGYAAARVVPGSVDGEEFFDFVVSEVIPTMNPFPGDRSVLIMDNCAIHKSEALREVVE</sequence>
<reference evidence="1 2" key="1">
    <citation type="journal article" date="2019" name="Nat. Ecol. Evol.">
        <title>Megaphylogeny resolves global patterns of mushroom evolution.</title>
        <authorList>
            <person name="Varga T."/>
            <person name="Krizsan K."/>
            <person name="Foldi C."/>
            <person name="Dima B."/>
            <person name="Sanchez-Garcia M."/>
            <person name="Sanchez-Ramirez S."/>
            <person name="Szollosi G.J."/>
            <person name="Szarkandi J.G."/>
            <person name="Papp V."/>
            <person name="Albert L."/>
            <person name="Andreopoulos W."/>
            <person name="Angelini C."/>
            <person name="Antonin V."/>
            <person name="Barry K.W."/>
            <person name="Bougher N.L."/>
            <person name="Buchanan P."/>
            <person name="Buyck B."/>
            <person name="Bense V."/>
            <person name="Catcheside P."/>
            <person name="Chovatia M."/>
            <person name="Cooper J."/>
            <person name="Damon W."/>
            <person name="Desjardin D."/>
            <person name="Finy P."/>
            <person name="Geml J."/>
            <person name="Haridas S."/>
            <person name="Hughes K."/>
            <person name="Justo A."/>
            <person name="Karasinski D."/>
            <person name="Kautmanova I."/>
            <person name="Kiss B."/>
            <person name="Kocsube S."/>
            <person name="Kotiranta H."/>
            <person name="LaButti K.M."/>
            <person name="Lechner B.E."/>
            <person name="Liimatainen K."/>
            <person name="Lipzen A."/>
            <person name="Lukacs Z."/>
            <person name="Mihaltcheva S."/>
            <person name="Morgado L.N."/>
            <person name="Niskanen T."/>
            <person name="Noordeloos M.E."/>
            <person name="Ohm R.A."/>
            <person name="Ortiz-Santana B."/>
            <person name="Ovrebo C."/>
            <person name="Racz N."/>
            <person name="Riley R."/>
            <person name="Savchenko A."/>
            <person name="Shiryaev A."/>
            <person name="Soop K."/>
            <person name="Spirin V."/>
            <person name="Szebenyi C."/>
            <person name="Tomsovsky M."/>
            <person name="Tulloss R.E."/>
            <person name="Uehling J."/>
            <person name="Grigoriev I.V."/>
            <person name="Vagvolgyi C."/>
            <person name="Papp T."/>
            <person name="Martin F.M."/>
            <person name="Miettinen O."/>
            <person name="Hibbett D.S."/>
            <person name="Nagy L.G."/>
        </authorList>
    </citation>
    <scope>NUCLEOTIDE SEQUENCE [LARGE SCALE GENOMIC DNA]</scope>
    <source>
        <strain evidence="1 2">CBS 962.96</strain>
    </source>
</reference>
<name>A0A4S8MNP0_DENBC</name>
<dbReference type="EMBL" id="ML179055">
    <property type="protein sequence ID" value="THV04577.1"/>
    <property type="molecule type" value="Genomic_DNA"/>
</dbReference>
<dbReference type="GO" id="GO:0003676">
    <property type="term" value="F:nucleic acid binding"/>
    <property type="evidence" value="ECO:0007669"/>
    <property type="project" value="InterPro"/>
</dbReference>
<feature type="non-terminal residue" evidence="1">
    <location>
        <position position="1"/>
    </location>
</feature>
<dbReference type="Proteomes" id="UP000297245">
    <property type="component" value="Unassembled WGS sequence"/>
</dbReference>
<dbReference type="InterPro" id="IPR036397">
    <property type="entry name" value="RNaseH_sf"/>
</dbReference>
<proteinExistence type="predicted"/>
<feature type="non-terminal residue" evidence="1">
    <location>
        <position position="68"/>
    </location>
</feature>
<evidence type="ECO:0000313" key="1">
    <source>
        <dbReference type="EMBL" id="THV04577.1"/>
    </source>
</evidence>
<evidence type="ECO:0000313" key="2">
    <source>
        <dbReference type="Proteomes" id="UP000297245"/>
    </source>
</evidence>
<evidence type="ECO:0008006" key="3">
    <source>
        <dbReference type="Google" id="ProtNLM"/>
    </source>
</evidence>